<protein>
    <submittedName>
        <fullName evidence="2">Uncharacterized protein</fullName>
    </submittedName>
</protein>
<evidence type="ECO:0000313" key="3">
    <source>
        <dbReference type="Proteomes" id="UP000001685"/>
    </source>
</evidence>
<organism evidence="2 3">
    <name type="scientific">Streptomyces griseus subsp. griseus (strain JCM 4626 / CBS 651.72 / NBRC 13350 / KCC S-0626 / ISP 5235)</name>
    <dbReference type="NCBI Taxonomy" id="455632"/>
    <lineage>
        <taxon>Bacteria</taxon>
        <taxon>Bacillati</taxon>
        <taxon>Actinomycetota</taxon>
        <taxon>Actinomycetes</taxon>
        <taxon>Kitasatosporales</taxon>
        <taxon>Streptomycetaceae</taxon>
        <taxon>Streptomyces</taxon>
    </lineage>
</organism>
<dbReference type="Proteomes" id="UP000001685">
    <property type="component" value="Chromosome"/>
</dbReference>
<dbReference type="EMBL" id="AP009493">
    <property type="protein sequence ID" value="BAG20348.1"/>
    <property type="molecule type" value="Genomic_DNA"/>
</dbReference>
<dbReference type="AlphaFoldDB" id="B1VNW9"/>
<accession>B1VNW9</accession>
<proteinExistence type="predicted"/>
<dbReference type="KEGG" id="sgr:SGR_3519"/>
<sequence length="128" mass="13028">MAPGCRGGTGPRGVRAARPVCGGGGHPVTWTGRAAPTGTPRRLEVPPMAKNRSAPAKGLRGSKAGLVLSLGSSALAVVRASKQVRRARGTHDKLNTADAVAGLLPLITSAALVLRQLRGRRGEDPEAA</sequence>
<reference evidence="3" key="1">
    <citation type="journal article" date="2008" name="J. Bacteriol.">
        <title>Genome sequence of the streptomycin-producing microorganism Streptomyces griseus IFO 13350.</title>
        <authorList>
            <person name="Ohnishi Y."/>
            <person name="Ishikawa J."/>
            <person name="Hara H."/>
            <person name="Suzuki H."/>
            <person name="Ikenoya M."/>
            <person name="Ikeda H."/>
            <person name="Yamashita A."/>
            <person name="Hattori M."/>
            <person name="Horinouchi S."/>
        </authorList>
    </citation>
    <scope>NUCLEOTIDE SEQUENCE [LARGE SCALE GENOMIC DNA]</scope>
    <source>
        <strain evidence="3">JCM 4626 / NBRC 13350</strain>
    </source>
</reference>
<gene>
    <name evidence="2" type="ordered locus">SGR_3519</name>
</gene>
<feature type="compositionally biased region" description="Gly residues" evidence="1">
    <location>
        <begin position="1"/>
        <end position="11"/>
    </location>
</feature>
<evidence type="ECO:0000256" key="1">
    <source>
        <dbReference type="SAM" id="MobiDB-lite"/>
    </source>
</evidence>
<dbReference type="eggNOG" id="ENOG50305UT">
    <property type="taxonomic scope" value="Bacteria"/>
</dbReference>
<evidence type="ECO:0000313" key="2">
    <source>
        <dbReference type="EMBL" id="BAG20348.1"/>
    </source>
</evidence>
<feature type="region of interest" description="Disordered" evidence="1">
    <location>
        <begin position="1"/>
        <end position="59"/>
    </location>
</feature>
<dbReference type="HOGENOM" id="CLU_1958357_0_0_11"/>
<name>B1VNW9_STRGG</name>